<dbReference type="InterPro" id="IPR007111">
    <property type="entry name" value="NACHT_NTPase"/>
</dbReference>
<dbReference type="EMBL" id="JBHSKP010000037">
    <property type="protein sequence ID" value="MFC5156595.1"/>
    <property type="molecule type" value="Genomic_DNA"/>
</dbReference>
<dbReference type="Pfam" id="PF13365">
    <property type="entry name" value="Trypsin_2"/>
    <property type="match status" value="1"/>
</dbReference>
<dbReference type="Gene3D" id="3.40.50.300">
    <property type="entry name" value="P-loop containing nucleotide triphosphate hydrolases"/>
    <property type="match status" value="1"/>
</dbReference>
<feature type="domain" description="NACHT" evidence="1">
    <location>
        <begin position="304"/>
        <end position="650"/>
    </location>
</feature>
<evidence type="ECO:0000313" key="3">
    <source>
        <dbReference type="Proteomes" id="UP001596160"/>
    </source>
</evidence>
<dbReference type="InterPro" id="IPR009003">
    <property type="entry name" value="Peptidase_S1_PA"/>
</dbReference>
<dbReference type="PROSITE" id="PS50837">
    <property type="entry name" value="NACHT"/>
    <property type="match status" value="1"/>
</dbReference>
<reference evidence="3" key="1">
    <citation type="journal article" date="2019" name="Int. J. Syst. Evol. Microbiol.">
        <title>The Global Catalogue of Microorganisms (GCM) 10K type strain sequencing project: providing services to taxonomists for standard genome sequencing and annotation.</title>
        <authorList>
            <consortium name="The Broad Institute Genomics Platform"/>
            <consortium name="The Broad Institute Genome Sequencing Center for Infectious Disease"/>
            <person name="Wu L."/>
            <person name="Ma J."/>
        </authorList>
    </citation>
    <scope>NUCLEOTIDE SEQUENCE [LARGE SCALE GENOMIC DNA]</scope>
    <source>
        <strain evidence="3">PCU 266</strain>
    </source>
</reference>
<accession>A0ABW0AS57</accession>
<proteinExistence type="predicted"/>
<dbReference type="Proteomes" id="UP001596160">
    <property type="component" value="Unassembled WGS sequence"/>
</dbReference>
<dbReference type="InterPro" id="IPR027417">
    <property type="entry name" value="P-loop_NTPase"/>
</dbReference>
<dbReference type="Pfam" id="PF05729">
    <property type="entry name" value="NACHT"/>
    <property type="match status" value="1"/>
</dbReference>
<dbReference type="SUPFAM" id="SSF52540">
    <property type="entry name" value="P-loop containing nucleoside triphosphate hydrolases"/>
    <property type="match status" value="1"/>
</dbReference>
<dbReference type="PANTHER" id="PTHR46844:SF1">
    <property type="entry name" value="SLR5058 PROTEIN"/>
    <property type="match status" value="1"/>
</dbReference>
<dbReference type="SUPFAM" id="SSF50494">
    <property type="entry name" value="Trypsin-like serine proteases"/>
    <property type="match status" value="1"/>
</dbReference>
<dbReference type="RefSeq" id="WP_344484257.1">
    <property type="nucleotide sequence ID" value="NZ_BAAASB010000023.1"/>
</dbReference>
<comment type="caution">
    <text evidence="2">The sequence shown here is derived from an EMBL/GenBank/DDBJ whole genome shotgun (WGS) entry which is preliminary data.</text>
</comment>
<gene>
    <name evidence="2" type="ORF">ACFPRH_33270</name>
</gene>
<evidence type="ECO:0000313" key="2">
    <source>
        <dbReference type="EMBL" id="MFC5156595.1"/>
    </source>
</evidence>
<evidence type="ECO:0000259" key="1">
    <source>
        <dbReference type="PROSITE" id="PS50837"/>
    </source>
</evidence>
<dbReference type="Gene3D" id="2.40.10.10">
    <property type="entry name" value="Trypsin-like serine proteases"/>
    <property type="match status" value="1"/>
</dbReference>
<dbReference type="PANTHER" id="PTHR46844">
    <property type="entry name" value="SLR5058 PROTEIN"/>
    <property type="match status" value="1"/>
</dbReference>
<keyword evidence="3" id="KW-1185">Reference proteome</keyword>
<protein>
    <submittedName>
        <fullName evidence="2">NACHT domain-containing protein</fullName>
    </submittedName>
</protein>
<sequence length="1074" mass="117237">MGLTVSSRVVAVFGGQQGTGVLIDPKHVLTCAHTVSADPAAEVAHPGTGRRIRCRVLWNGASEGLDAALLRAEDGIVPADDLGRLRWARLTRDDALPGCETIGFPDHQRYARATGPGKLDFGQYRGSVLPVAGRVHGALTFWLDRSPGAVSPNGASPLAGLSGSPVLAGDVLLGVVARVMGAEGQQHLEAVPVAAIRAALAAGTDLTLPPLENLAGFDPRDGAFEQRYAAALKAQYAKTEIFGIDELSLSESTWDLDTAYLSLEATDLAGDEDTLWFGPHESRPAPPPHSPRPRRVEELLGLSRRTLVRGEAGAGKTTLVWWLAAHAAVGTLPDQLAELNGLVPFVVPLRSVQAQADGRFPGPDELPRIAGLPIGEAPDGWAERVLHSGRALLLVDGLDELPPSARPKARRWLSRLLRTHAGTRCLATVRPGAVESDWLTGEGFADLLLLPMSDDDINAFVTAWHRAARLEYAALGLARAEAESELLNQLERDLHHEFASHRVLRDLARTPLLCAVICALHRKRRGRLPRSRWELYRATLDMLLGKRDSDRGIDAPEGLTISVDEHKLLLQQLAVWLVRGGQNQLTPEEAITQIDLATRSMPQVREQGSGRQILTHLLNRSGLLQQRTGDAVQFIHRTFQDYLAAKEFAETDGVRELVQNAGDERWQDVVRMSVGHFDKRVGRLAEALIEAGDQRADGRVAYLLAGHCAATAVFLEEGVRAEVERRIRGLMPPQNWSETEELVELGSYVLPLLPGPSGDDLTDARVIETITMVGDPSGIDRLREFTGQPDEYVQSALVDGWHHFPAERYAREVLSRTDLPDAHIDVFTAEDLRLLHHLGPFSYIGLSGDHSSDDLDAHLPRTGLISVSVYNNPSLTGLAFLRSRPTIRRLALTSCDGVKTLEELADLAFDQLTLHPETLSLPGRLPLARRLRVLSRKGFDGGSLSRWAGIEELHLDPVVRLSTLMHSLKALPALWLLRMASVDEWDFEASDEAPSITDLIAGIPAQSFDTAALSRVFPSLEHLDLTIAQSAECTIDLTPLQRLPKLSVRLRHIPDTQLHITGGEHFGGRLTITP</sequence>
<name>A0ABW0AS57_9ACTN</name>
<dbReference type="InterPro" id="IPR043504">
    <property type="entry name" value="Peptidase_S1_PA_chymotrypsin"/>
</dbReference>
<organism evidence="2 3">
    <name type="scientific">Streptomyces amakusaensis</name>
    <dbReference type="NCBI Taxonomy" id="67271"/>
    <lineage>
        <taxon>Bacteria</taxon>
        <taxon>Bacillati</taxon>
        <taxon>Actinomycetota</taxon>
        <taxon>Actinomycetes</taxon>
        <taxon>Kitasatosporales</taxon>
        <taxon>Streptomycetaceae</taxon>
        <taxon>Streptomyces</taxon>
    </lineage>
</organism>